<comment type="caution">
    <text evidence="3">The sequence shown here is derived from an EMBL/GenBank/DDBJ whole genome shotgun (WGS) entry which is preliminary data.</text>
</comment>
<dbReference type="Gene3D" id="3.40.190.10">
    <property type="entry name" value="Periplasmic binding protein-like II"/>
    <property type="match status" value="1"/>
</dbReference>
<proteinExistence type="inferred from homology"/>
<accession>A0A2N8KNT0</accession>
<dbReference type="Gene3D" id="3.40.190.150">
    <property type="entry name" value="Bordetella uptake gene, domain 1"/>
    <property type="match status" value="1"/>
</dbReference>
<dbReference type="AlphaFoldDB" id="A0A2N8KNT0"/>
<dbReference type="Pfam" id="PF03401">
    <property type="entry name" value="TctC"/>
    <property type="match status" value="1"/>
</dbReference>
<dbReference type="PIRSF" id="PIRSF017082">
    <property type="entry name" value="YflP"/>
    <property type="match status" value="1"/>
</dbReference>
<name>A0A2N8KNT0_9BURK</name>
<evidence type="ECO:0000313" key="3">
    <source>
        <dbReference type="EMBL" id="PND35133.1"/>
    </source>
</evidence>
<gene>
    <name evidence="3" type="ORF">C1I89_01680</name>
</gene>
<evidence type="ECO:0000313" key="4">
    <source>
        <dbReference type="Proteomes" id="UP000235994"/>
    </source>
</evidence>
<protein>
    <submittedName>
        <fullName evidence="3">ABC transporter substrate-binding protein</fullName>
    </submittedName>
</protein>
<evidence type="ECO:0000256" key="2">
    <source>
        <dbReference type="SAM" id="SignalP"/>
    </source>
</evidence>
<keyword evidence="2" id="KW-0732">Signal</keyword>
<dbReference type="CDD" id="cd07012">
    <property type="entry name" value="PBP2_Bug_TTT"/>
    <property type="match status" value="1"/>
</dbReference>
<dbReference type="InterPro" id="IPR005064">
    <property type="entry name" value="BUG"/>
</dbReference>
<evidence type="ECO:0000256" key="1">
    <source>
        <dbReference type="ARBA" id="ARBA00006987"/>
    </source>
</evidence>
<comment type="similarity">
    <text evidence="1">Belongs to the UPF0065 (bug) family.</text>
</comment>
<sequence length="328" mass="34883">MGSPYRCCLQAVLWASLALTSAGPAAAQGWPSDTVKIVVPYPPGTEPDVLARDLGNRLFKQSGQTVIVENRPGANAIIGSDYVARAAADGNTLLMIDRLALETNPFLYAKVPYRWQEDFKPVTDLGQVQLYVAVSDAFPAKTYREFIDYARANPQRINVGTGGQGHVNHLGMAMLARAEGVQFTYVPFKGVAPAMTAVMAGDVDSVMAGGLAVAEQYKAGKIRVLVAGSPQRAAMMPDVPTLEEAGGKPGSIPSTVFSLFVPGKTPDALVARINQVVTAVTAEPDFRKTYEARGLQVLGSTPQATLEAMKAEAARYQALIEAAGIRKD</sequence>
<dbReference type="Proteomes" id="UP000235994">
    <property type="component" value="Unassembled WGS sequence"/>
</dbReference>
<feature type="signal peptide" evidence="2">
    <location>
        <begin position="1"/>
        <end position="27"/>
    </location>
</feature>
<dbReference type="EMBL" id="POQS01000001">
    <property type="protein sequence ID" value="PND35133.1"/>
    <property type="molecule type" value="Genomic_DNA"/>
</dbReference>
<feature type="chain" id="PRO_5014679681" evidence="2">
    <location>
        <begin position="28"/>
        <end position="328"/>
    </location>
</feature>
<dbReference type="PANTHER" id="PTHR42928:SF5">
    <property type="entry name" value="BLR1237 PROTEIN"/>
    <property type="match status" value="1"/>
</dbReference>
<dbReference type="InterPro" id="IPR042100">
    <property type="entry name" value="Bug_dom1"/>
</dbReference>
<keyword evidence="4" id="KW-1185">Reference proteome</keyword>
<reference evidence="3 4" key="1">
    <citation type="submission" date="2018-01" db="EMBL/GenBank/DDBJ databases">
        <title>The draft genome of an aniline degradation strain ANB-1.</title>
        <authorList>
            <person name="Zhang L."/>
            <person name="Jiang J."/>
        </authorList>
    </citation>
    <scope>NUCLEOTIDE SEQUENCE [LARGE SCALE GENOMIC DNA]</scope>
    <source>
        <strain evidence="3 4">ANB-1</strain>
    </source>
</reference>
<dbReference type="SUPFAM" id="SSF53850">
    <property type="entry name" value="Periplasmic binding protein-like II"/>
    <property type="match status" value="1"/>
</dbReference>
<organism evidence="3 4">
    <name type="scientific">Achromobacter pulmonis</name>
    <dbReference type="NCBI Taxonomy" id="1389932"/>
    <lineage>
        <taxon>Bacteria</taxon>
        <taxon>Pseudomonadati</taxon>
        <taxon>Pseudomonadota</taxon>
        <taxon>Betaproteobacteria</taxon>
        <taxon>Burkholderiales</taxon>
        <taxon>Alcaligenaceae</taxon>
        <taxon>Achromobacter</taxon>
    </lineage>
</organism>
<dbReference type="PANTHER" id="PTHR42928">
    <property type="entry name" value="TRICARBOXYLATE-BINDING PROTEIN"/>
    <property type="match status" value="1"/>
</dbReference>